<accession>A0A1G4JS78</accession>
<evidence type="ECO:0000313" key="1">
    <source>
        <dbReference type="EMBL" id="SCU93544.1"/>
    </source>
</evidence>
<organism evidence="1 2">
    <name type="scientific">Lachancea meyersii CBS 8951</name>
    <dbReference type="NCBI Taxonomy" id="1266667"/>
    <lineage>
        <taxon>Eukaryota</taxon>
        <taxon>Fungi</taxon>
        <taxon>Dikarya</taxon>
        <taxon>Ascomycota</taxon>
        <taxon>Saccharomycotina</taxon>
        <taxon>Saccharomycetes</taxon>
        <taxon>Saccharomycetales</taxon>
        <taxon>Saccharomycetaceae</taxon>
        <taxon>Lachancea</taxon>
    </lineage>
</organism>
<evidence type="ECO:0000313" key="2">
    <source>
        <dbReference type="Proteomes" id="UP000191144"/>
    </source>
</evidence>
<proteinExistence type="predicted"/>
<dbReference type="OrthoDB" id="4070435at2759"/>
<protein>
    <submittedName>
        <fullName evidence="1">LAME_0F04170g1_1</fullName>
    </submittedName>
</protein>
<name>A0A1G4JS78_9SACH</name>
<sequence>MSCSSDSLLNDIYSHVNGSFYYKVPVSRSNDIKSTQFEDVNLPFLVRGRALTKCLMVFDGSSSVVDLSLEVIDNEWWFDLSDRRRLQLHDRERRWFKEKTTIPSQIPICYGEIRTVGNSNTFSGLLKIQDVKLKSFAPFETLQNEFESALVADTETQEKNDPETLDDSDLELLAGDEQFPEEEFTTLGGSPPAIICTTFVASRNMLKTTFRNKVIQCPFEIIDCKIKRSVLESPEDVAIILSTEGIIYSAAFDAEFQPFVMQWWKLQKIDGVPRGISVLSSSSQFVVTTDTTLKFYRFTDAYHFELVSNLNFADRSISQTSFLNNGDRGNHFMIFSALRRRNEITLCLTQWGAADEERKEVHTLTLLESEPILSIIALDDSRCLTVTDTEIKLVTANQVLSGELIFNSFKRSMFGSNLVKCFDDLMLLSKLKSIKEDFQDSVHCTVFSTSNGALCCCLSDEDGSLKFLALTRIKGLDSAFLIDNSYTSSDTYVVVISSFGQLIRICLDLNDVQELEKDYKINSFQNVRNKQNVSAGHGMAESIAYIPGPQRHADKEDRLCLLSQAAISVLSPNRLVQDCSVLLSLKSFRATSTLKVLDCRNLSDKWKNQLMGSAAVDTPKFLVLDETPNGDSSLLLVEWTMDYSAYTLTELDDVLRVELSSTVMIYFTEHNFVQVTSRVLSIDSFEDNNYRSHQVSFIVTGAMCEGKKLLLWNAESGHMLFIDDIDDRGMDTHHEFKVPMECKHSQITAMMFMKDKNGLEHIIAISDESLHQISCDDLISSRNGFCQIGKVRAHYGDSLLANSYLSDLEGCLYRISMKETTQDNITIEKLDVGLEFGFPWRIRLVNVDECILFSPRAMYLLNLADMTVVEVPVGVNKKHATIIDVRASEKVFFVLFSDGLEVLSRSCLTHTRSHLTVRNARTKHKQYLSLDRINRMLIVNWYKKTLESAKLENGRLMTLDSRCLEEFETITEAIELKREAGPINLIIAGTIDSSKWIIKFVQVVPCPGKLITREVSTYNFEGPAPDNLHIVPVSENAFWLSYGTKLQLFLLESNVLNPVGSEETTQEELTSLDANSDIVVSLRCNGDIKFKTREKDGSWSSAEIVKKSPDIKYRKPLVINRDCIAIVGDCNSESSHCAVITFFTPFDGDIIYFNEIWFAEPIRDVKYSNKNDELCVLHTNGSVVLFSGQQECHRICHVVGHKVSIDYYQDATSQTGCWDFTPHRLLPSQQPW</sequence>
<dbReference type="Proteomes" id="UP000191144">
    <property type="component" value="Chromosome F"/>
</dbReference>
<dbReference type="EMBL" id="LT598477">
    <property type="protein sequence ID" value="SCU93544.1"/>
    <property type="molecule type" value="Genomic_DNA"/>
</dbReference>
<reference evidence="2" key="1">
    <citation type="submission" date="2016-03" db="EMBL/GenBank/DDBJ databases">
        <authorList>
            <person name="Devillers Hugo."/>
        </authorList>
    </citation>
    <scope>NUCLEOTIDE SEQUENCE [LARGE SCALE GENOMIC DNA]</scope>
</reference>
<dbReference type="AlphaFoldDB" id="A0A1G4JS78"/>
<keyword evidence="2" id="KW-1185">Reference proteome</keyword>
<gene>
    <name evidence="1" type="ORF">LAME_0F04170G</name>
</gene>